<dbReference type="GO" id="GO:0032299">
    <property type="term" value="C:ribonuclease H2 complex"/>
    <property type="evidence" value="ECO:0007669"/>
    <property type="project" value="InterPro"/>
</dbReference>
<dbReference type="GO" id="GO:0005654">
    <property type="term" value="C:nucleoplasm"/>
    <property type="evidence" value="ECO:0007669"/>
    <property type="project" value="TreeGrafter"/>
</dbReference>
<dbReference type="InterPro" id="IPR040456">
    <property type="entry name" value="RNase_H2_suB"/>
</dbReference>
<feature type="compositionally biased region" description="Polar residues" evidence="6">
    <location>
        <begin position="297"/>
        <end position="315"/>
    </location>
</feature>
<evidence type="ECO:0000259" key="7">
    <source>
        <dbReference type="Pfam" id="PF09468"/>
    </source>
</evidence>
<sequence length="453" mass="50165">MRTRSKPSAKSKPSAGTLKQSPEVPSLPPIDTNPPKVVILPRNASPEARIVTLQSPATSSPNRYFYCPKLGLYEFTKIAPSRKTPRSWLLPQDNGRNGEASNNSQHESSETMVDGDSDGSIRQGYIMKEPDMLLATPFDPIFLLLPILSAPNTSTHFKQKFLEFDEYLDEFAATSAHAKHLIGSTEIGKLLETRIASVCEVVEAGEEKMYRISHEILVQELLSKARRMCENGLPASMEEQFVKSALKAPVFHIPDAQPEDQIRKGGSFELQSESLSIQSETTTDSQASIASVSGSSTNPDSQSTTVTQATSISATPQPPESDGPAEEVRQLLRLRVALNFILSSCLPPHLKQMVETILSENKVIDFSSLDKQLEHLETLRRQAQALRSLSDNISRKRAADDDDEAAEARAEKKRKKEEEEKKKKSESRAQKELKKVDTKGMKKLSAFFTKAAK</sequence>
<keyword evidence="10" id="KW-1185">Reference proteome</keyword>
<feature type="region of interest" description="Disordered" evidence="6">
    <location>
        <begin position="274"/>
        <end position="326"/>
    </location>
</feature>
<dbReference type="PANTHER" id="PTHR13383">
    <property type="entry name" value="RIBONUCLEASE H2 SUBUNIT B"/>
    <property type="match status" value="1"/>
</dbReference>
<dbReference type="GO" id="GO:0006401">
    <property type="term" value="P:RNA catabolic process"/>
    <property type="evidence" value="ECO:0007669"/>
    <property type="project" value="TreeGrafter"/>
</dbReference>
<evidence type="ECO:0000313" key="10">
    <source>
        <dbReference type="Proteomes" id="UP000799772"/>
    </source>
</evidence>
<proteinExistence type="predicted"/>
<evidence type="ECO:0000256" key="3">
    <source>
        <dbReference type="ARBA" id="ARBA00023242"/>
    </source>
</evidence>
<feature type="region of interest" description="Disordered" evidence="6">
    <location>
        <begin position="397"/>
        <end position="437"/>
    </location>
</feature>
<evidence type="ECO:0000256" key="5">
    <source>
        <dbReference type="ARBA" id="ARBA00033464"/>
    </source>
</evidence>
<evidence type="ECO:0000256" key="4">
    <source>
        <dbReference type="ARBA" id="ARBA00024778"/>
    </source>
</evidence>
<feature type="compositionally biased region" description="Basic and acidic residues" evidence="6">
    <location>
        <begin position="406"/>
        <end position="437"/>
    </location>
</feature>
<dbReference type="CDD" id="cd09270">
    <property type="entry name" value="RNase_H2-B"/>
    <property type="match status" value="1"/>
</dbReference>
<dbReference type="InterPro" id="IPR041195">
    <property type="entry name" value="Rnh202_N"/>
</dbReference>
<evidence type="ECO:0000256" key="2">
    <source>
        <dbReference type="ARBA" id="ARBA00019062"/>
    </source>
</evidence>
<comment type="function">
    <text evidence="4">Non catalytic subunit of RNase H2, an endonuclease that specifically degrades the RNA of RNA:DNA hybrids. Participates in DNA replication, possibly by mediating the removal of lagging-strand Okazaki fragment RNA primers during DNA replication. Mediates the excision of single ribonucleotides from DNA:RNA duplexes.</text>
</comment>
<dbReference type="EMBL" id="ML978128">
    <property type="protein sequence ID" value="KAF2096966.1"/>
    <property type="molecule type" value="Genomic_DNA"/>
</dbReference>
<evidence type="ECO:0000256" key="1">
    <source>
        <dbReference type="ARBA" id="ARBA00004123"/>
    </source>
</evidence>
<dbReference type="Pfam" id="PF09468">
    <property type="entry name" value="RNase_H2-Ydr279"/>
    <property type="match status" value="1"/>
</dbReference>
<dbReference type="AlphaFoldDB" id="A0A9P4I854"/>
<feature type="region of interest" description="Disordered" evidence="6">
    <location>
        <begin position="1"/>
        <end position="36"/>
    </location>
</feature>
<comment type="caution">
    <text evidence="9">The sequence shown here is derived from an EMBL/GenBank/DDBJ whole genome shotgun (WGS) entry which is preliminary data.</text>
</comment>
<dbReference type="PANTHER" id="PTHR13383:SF11">
    <property type="entry name" value="RIBONUCLEASE H2 SUBUNIT B"/>
    <property type="match status" value="1"/>
</dbReference>
<dbReference type="InterPro" id="IPR019024">
    <property type="entry name" value="RNase_H2_suB_wHTH"/>
</dbReference>
<feature type="region of interest" description="Disordered" evidence="6">
    <location>
        <begin position="85"/>
        <end position="118"/>
    </location>
</feature>
<dbReference type="Gene3D" id="1.10.20.120">
    <property type="match status" value="1"/>
</dbReference>
<comment type="subcellular location">
    <subcellularLocation>
        <location evidence="1">Nucleus</location>
    </subcellularLocation>
</comment>
<evidence type="ECO:0000256" key="6">
    <source>
        <dbReference type="SAM" id="MobiDB-lite"/>
    </source>
</evidence>
<feature type="domain" description="Rnh202 triple barrel" evidence="8">
    <location>
        <begin position="39"/>
        <end position="139"/>
    </location>
</feature>
<gene>
    <name evidence="9" type="ORF">NA57DRAFT_77216</name>
</gene>
<organism evidence="9 10">
    <name type="scientific">Rhizodiscina lignyota</name>
    <dbReference type="NCBI Taxonomy" id="1504668"/>
    <lineage>
        <taxon>Eukaryota</taxon>
        <taxon>Fungi</taxon>
        <taxon>Dikarya</taxon>
        <taxon>Ascomycota</taxon>
        <taxon>Pezizomycotina</taxon>
        <taxon>Dothideomycetes</taxon>
        <taxon>Pleosporomycetidae</taxon>
        <taxon>Aulographales</taxon>
        <taxon>Rhizodiscinaceae</taxon>
        <taxon>Rhizodiscina</taxon>
    </lineage>
</organism>
<reference evidence="9" key="1">
    <citation type="journal article" date="2020" name="Stud. Mycol.">
        <title>101 Dothideomycetes genomes: a test case for predicting lifestyles and emergence of pathogens.</title>
        <authorList>
            <person name="Haridas S."/>
            <person name="Albert R."/>
            <person name="Binder M."/>
            <person name="Bloem J."/>
            <person name="Labutti K."/>
            <person name="Salamov A."/>
            <person name="Andreopoulos B."/>
            <person name="Baker S."/>
            <person name="Barry K."/>
            <person name="Bills G."/>
            <person name="Bluhm B."/>
            <person name="Cannon C."/>
            <person name="Castanera R."/>
            <person name="Culley D."/>
            <person name="Daum C."/>
            <person name="Ezra D."/>
            <person name="Gonzalez J."/>
            <person name="Henrissat B."/>
            <person name="Kuo A."/>
            <person name="Liang C."/>
            <person name="Lipzen A."/>
            <person name="Lutzoni F."/>
            <person name="Magnuson J."/>
            <person name="Mondo S."/>
            <person name="Nolan M."/>
            <person name="Ohm R."/>
            <person name="Pangilinan J."/>
            <person name="Park H.-J."/>
            <person name="Ramirez L."/>
            <person name="Alfaro M."/>
            <person name="Sun H."/>
            <person name="Tritt A."/>
            <person name="Yoshinaga Y."/>
            <person name="Zwiers L.-H."/>
            <person name="Turgeon B."/>
            <person name="Goodwin S."/>
            <person name="Spatafora J."/>
            <person name="Crous P."/>
            <person name="Grigoriev I."/>
        </authorList>
    </citation>
    <scope>NUCLEOTIDE SEQUENCE</scope>
    <source>
        <strain evidence="9">CBS 133067</strain>
    </source>
</reference>
<keyword evidence="3" id="KW-0539">Nucleus</keyword>
<protein>
    <recommendedName>
        <fullName evidence="2">Ribonuclease H2 subunit B</fullName>
    </recommendedName>
    <alternativeName>
        <fullName evidence="5">Ribonuclease HI subunit B</fullName>
    </alternativeName>
</protein>
<feature type="compositionally biased region" description="Low complexity" evidence="6">
    <location>
        <begin position="274"/>
        <end position="296"/>
    </location>
</feature>
<dbReference type="OrthoDB" id="29098at2759"/>
<evidence type="ECO:0000313" key="9">
    <source>
        <dbReference type="EMBL" id="KAF2096966.1"/>
    </source>
</evidence>
<evidence type="ECO:0000259" key="8">
    <source>
        <dbReference type="Pfam" id="PF17745"/>
    </source>
</evidence>
<dbReference type="Proteomes" id="UP000799772">
    <property type="component" value="Unassembled WGS sequence"/>
</dbReference>
<name>A0A9P4I854_9PEZI</name>
<dbReference type="Pfam" id="PF17745">
    <property type="entry name" value="Ydr279_N"/>
    <property type="match status" value="1"/>
</dbReference>
<accession>A0A9P4I854</accession>
<feature type="domain" description="Ribonuclease H2 subunit B wHTH" evidence="7">
    <location>
        <begin position="142"/>
        <end position="354"/>
    </location>
</feature>